<gene>
    <name evidence="3" type="ORF">BJI46_11305</name>
</gene>
<evidence type="ECO:0000313" key="3">
    <source>
        <dbReference type="EMBL" id="OEY97029.1"/>
    </source>
</evidence>
<comment type="similarity">
    <text evidence="1">Belongs to the short-chain dehydrogenases/reductases (SDR) family.</text>
</comment>
<dbReference type="Proteomes" id="UP000185895">
    <property type="component" value="Unassembled WGS sequence"/>
</dbReference>
<dbReference type="InterPro" id="IPR036291">
    <property type="entry name" value="NAD(P)-bd_dom_sf"/>
</dbReference>
<dbReference type="OrthoDB" id="9806974at2"/>
<keyword evidence="2" id="KW-0560">Oxidoreductase</keyword>
<dbReference type="PRINTS" id="PR00081">
    <property type="entry name" value="GDHRDH"/>
</dbReference>
<dbReference type="PROSITE" id="PS00061">
    <property type="entry name" value="ADH_SHORT"/>
    <property type="match status" value="1"/>
</dbReference>
<proteinExistence type="inferred from homology"/>
<evidence type="ECO:0000256" key="1">
    <source>
        <dbReference type="ARBA" id="ARBA00006484"/>
    </source>
</evidence>
<dbReference type="InterPro" id="IPR020904">
    <property type="entry name" value="Sc_DH/Rdtase_CS"/>
</dbReference>
<organism evidence="3 4">
    <name type="scientific">Acinetobacter qingfengensis</name>
    <dbReference type="NCBI Taxonomy" id="1262585"/>
    <lineage>
        <taxon>Bacteria</taxon>
        <taxon>Pseudomonadati</taxon>
        <taxon>Pseudomonadota</taxon>
        <taxon>Gammaproteobacteria</taxon>
        <taxon>Moraxellales</taxon>
        <taxon>Moraxellaceae</taxon>
        <taxon>Acinetobacter</taxon>
    </lineage>
</organism>
<dbReference type="PANTHER" id="PTHR42760">
    <property type="entry name" value="SHORT-CHAIN DEHYDROGENASES/REDUCTASES FAMILY MEMBER"/>
    <property type="match status" value="1"/>
</dbReference>
<dbReference type="AlphaFoldDB" id="A0A1E7RC53"/>
<protein>
    <submittedName>
        <fullName evidence="3">Short-chain dehydrogenase</fullName>
    </submittedName>
</protein>
<evidence type="ECO:0000313" key="4">
    <source>
        <dbReference type="Proteomes" id="UP000185895"/>
    </source>
</evidence>
<keyword evidence="4" id="KW-1185">Reference proteome</keyword>
<comment type="caution">
    <text evidence="3">The sequence shown here is derived from an EMBL/GenBank/DDBJ whole genome shotgun (WGS) entry which is preliminary data.</text>
</comment>
<dbReference type="EMBL" id="MKKK01000015">
    <property type="protein sequence ID" value="OEY97029.1"/>
    <property type="molecule type" value="Genomic_DNA"/>
</dbReference>
<dbReference type="InterPro" id="IPR002347">
    <property type="entry name" value="SDR_fam"/>
</dbReference>
<dbReference type="GO" id="GO:0016616">
    <property type="term" value="F:oxidoreductase activity, acting on the CH-OH group of donors, NAD or NADP as acceptor"/>
    <property type="evidence" value="ECO:0007669"/>
    <property type="project" value="TreeGrafter"/>
</dbReference>
<dbReference type="PANTHER" id="PTHR42760:SF133">
    <property type="entry name" value="3-OXOACYL-[ACYL-CARRIER-PROTEIN] REDUCTASE"/>
    <property type="match status" value="1"/>
</dbReference>
<dbReference type="NCBIfam" id="NF005559">
    <property type="entry name" value="PRK07231.1"/>
    <property type="match status" value="1"/>
</dbReference>
<dbReference type="PRINTS" id="PR00080">
    <property type="entry name" value="SDRFAMILY"/>
</dbReference>
<dbReference type="STRING" id="1262585.BJI46_11305"/>
<dbReference type="SUPFAM" id="SSF51735">
    <property type="entry name" value="NAD(P)-binding Rossmann-fold domains"/>
    <property type="match status" value="2"/>
</dbReference>
<reference evidence="3 4" key="1">
    <citation type="submission" date="2016-09" db="EMBL/GenBank/DDBJ databases">
        <authorList>
            <person name="Capua I."/>
            <person name="De Benedictis P."/>
            <person name="Joannis T."/>
            <person name="Lombin L.H."/>
            <person name="Cattoli G."/>
        </authorList>
    </citation>
    <scope>NUCLEOTIDE SEQUENCE [LARGE SCALE GENOMIC DNA]</scope>
    <source>
        <strain evidence="3 4">ANC 4671</strain>
    </source>
</reference>
<accession>A0A1E7RC53</accession>
<dbReference type="FunFam" id="3.40.50.720:FF:000084">
    <property type="entry name" value="Short-chain dehydrogenase reductase"/>
    <property type="match status" value="2"/>
</dbReference>
<dbReference type="CDD" id="cd05233">
    <property type="entry name" value="SDR_c"/>
    <property type="match status" value="2"/>
</dbReference>
<dbReference type="Gene3D" id="3.40.50.720">
    <property type="entry name" value="NAD(P)-binding Rossmann-like Domain"/>
    <property type="match status" value="2"/>
</dbReference>
<dbReference type="Pfam" id="PF13561">
    <property type="entry name" value="adh_short_C2"/>
    <property type="match status" value="2"/>
</dbReference>
<sequence length="531" mass="57000">MQQQQKIAIVTGATGGIGQAICITLIQAGYQIVGLDIDSVKVQQQMAELGHQHTGFGCDLSDYAQIGRVVQNVGERFGQIDLIVNNAAVGPTMSATIDTSIDEFKQAISVNWTGPLQLIRECLAWMSSREAAIVNIASLAGLVSNPKRNAYSASKAAMISLTHTLACELAATGIRVNAIAPGYVRTPMVAALESSGKIDLQQVRQRIPMGRLARPEEIAKVVNFLASTQAAYITGSIVTVDGGWACFNQAGTAYPAINGIPEQEIHAINSQQKPRVVIVTGAAQGIGQAIAERFAQQGDQLILLDCNQEKLTQFNQKLGLQHLSFCLDIGDEQQVKQVFSTIRQKYSTVDILITNAGLVAQDLPNEQSSIAVIEKLFATNLEGAFCCMREIVPAMQNGQGMIINVDSSHAYLPLSSGHAYEASKAALEMLSRCLAAELAPQGIRIVTLCPGHIQTQGMTQLQRAGYIDVASICQRIPLGYLGQPQHVADAAFFLASDAATYINGAAFYVDGGWKALGNRLYYQSESGIMRK</sequence>
<evidence type="ECO:0000256" key="2">
    <source>
        <dbReference type="ARBA" id="ARBA00023002"/>
    </source>
</evidence>
<name>A0A1E7RC53_9GAMM</name>